<dbReference type="SMART" id="SM00347">
    <property type="entry name" value="HTH_MARR"/>
    <property type="match status" value="1"/>
</dbReference>
<dbReference type="PANTHER" id="PTHR33164">
    <property type="entry name" value="TRANSCRIPTIONAL REGULATOR, MARR FAMILY"/>
    <property type="match status" value="1"/>
</dbReference>
<sequence length="156" mass="16803">MSTEPKPGRNLSAAALRELQDAFGAASAELARRMAMNSTDALAIEYIALSATALSPGELGERLAITRSSTTEVIDRLVAAGHVERIRDERDRRRFRLIPTAQAKNRVRAEISPLVGALNEASAGFSSSERLAISTYLDRVIDAYRGFASEAPQADG</sequence>
<dbReference type="PROSITE" id="PS50995">
    <property type="entry name" value="HTH_MARR_2"/>
    <property type="match status" value="1"/>
</dbReference>
<dbReference type="InterPro" id="IPR039422">
    <property type="entry name" value="MarR/SlyA-like"/>
</dbReference>
<proteinExistence type="predicted"/>
<evidence type="ECO:0000313" key="3">
    <source>
        <dbReference type="Proteomes" id="UP001060018"/>
    </source>
</evidence>
<accession>A0AA94XXN2</accession>
<dbReference type="InterPro" id="IPR036388">
    <property type="entry name" value="WH-like_DNA-bd_sf"/>
</dbReference>
<organism evidence="2 3">
    <name type="scientific">Glutamicibacter halophytocola</name>
    <dbReference type="NCBI Taxonomy" id="1933880"/>
    <lineage>
        <taxon>Bacteria</taxon>
        <taxon>Bacillati</taxon>
        <taxon>Actinomycetota</taxon>
        <taxon>Actinomycetes</taxon>
        <taxon>Micrococcales</taxon>
        <taxon>Micrococcaceae</taxon>
        <taxon>Glutamicibacter</taxon>
    </lineage>
</organism>
<dbReference type="GO" id="GO:0003700">
    <property type="term" value="F:DNA-binding transcription factor activity"/>
    <property type="evidence" value="ECO:0007669"/>
    <property type="project" value="InterPro"/>
</dbReference>
<gene>
    <name evidence="2" type="ORF">NUH22_16340</name>
</gene>
<evidence type="ECO:0000259" key="1">
    <source>
        <dbReference type="PROSITE" id="PS50995"/>
    </source>
</evidence>
<reference evidence="2" key="1">
    <citation type="journal article" date="2022" name="Pest Manag. Sci.">
        <title>Glutamicibacter halophytocola-mediated host fitness of potato tuber moth on Solanaceae crops.</title>
        <authorList>
            <person name="Wang W."/>
            <person name="Xiao G."/>
            <person name="Du G."/>
            <person name="Chang L."/>
            <person name="Yang Y."/>
            <person name="Ye J."/>
            <person name="Chen B."/>
        </authorList>
    </citation>
    <scope>NUCLEOTIDE SEQUENCE</scope>
    <source>
        <strain evidence="2">S2</strain>
    </source>
</reference>
<dbReference type="AlphaFoldDB" id="A0AA94XXN2"/>
<dbReference type="Pfam" id="PF12802">
    <property type="entry name" value="MarR_2"/>
    <property type="match status" value="1"/>
</dbReference>
<name>A0AA94XXN2_9MICC</name>
<dbReference type="PANTHER" id="PTHR33164:SF106">
    <property type="entry name" value="TRANSCRIPTIONAL REGULATORY PROTEIN"/>
    <property type="match status" value="1"/>
</dbReference>
<dbReference type="EMBL" id="CP102487">
    <property type="protein sequence ID" value="UUX58837.1"/>
    <property type="molecule type" value="Genomic_DNA"/>
</dbReference>
<dbReference type="RefSeq" id="WP_194943711.1">
    <property type="nucleotide sequence ID" value="NZ_CP012750.1"/>
</dbReference>
<dbReference type="PRINTS" id="PR00598">
    <property type="entry name" value="HTHMARR"/>
</dbReference>
<dbReference type="Proteomes" id="UP001060018">
    <property type="component" value="Chromosome"/>
</dbReference>
<protein>
    <submittedName>
        <fullName evidence="2">MarR family transcriptional regulator</fullName>
    </submittedName>
</protein>
<dbReference type="GO" id="GO:0006950">
    <property type="term" value="P:response to stress"/>
    <property type="evidence" value="ECO:0007669"/>
    <property type="project" value="TreeGrafter"/>
</dbReference>
<dbReference type="Gene3D" id="1.10.10.10">
    <property type="entry name" value="Winged helix-like DNA-binding domain superfamily/Winged helix DNA-binding domain"/>
    <property type="match status" value="1"/>
</dbReference>
<dbReference type="SUPFAM" id="SSF46785">
    <property type="entry name" value="Winged helix' DNA-binding domain"/>
    <property type="match status" value="1"/>
</dbReference>
<dbReference type="InterPro" id="IPR000835">
    <property type="entry name" value="HTH_MarR-typ"/>
</dbReference>
<evidence type="ECO:0000313" key="2">
    <source>
        <dbReference type="EMBL" id="UUX58837.1"/>
    </source>
</evidence>
<dbReference type="InterPro" id="IPR036390">
    <property type="entry name" value="WH_DNA-bd_sf"/>
</dbReference>
<feature type="domain" description="HTH marR-type" evidence="1">
    <location>
        <begin position="9"/>
        <end position="142"/>
    </location>
</feature>